<dbReference type="Proteomes" id="UP001165960">
    <property type="component" value="Unassembled WGS sequence"/>
</dbReference>
<keyword evidence="2" id="KW-1185">Reference proteome</keyword>
<dbReference type="EMBL" id="QTSX02000029">
    <property type="protein sequence ID" value="KAJ9089776.1"/>
    <property type="molecule type" value="Genomic_DNA"/>
</dbReference>
<evidence type="ECO:0000313" key="2">
    <source>
        <dbReference type="Proteomes" id="UP001165960"/>
    </source>
</evidence>
<protein>
    <submittedName>
        <fullName evidence="1">Uncharacterized protein</fullName>
    </submittedName>
</protein>
<evidence type="ECO:0000313" key="1">
    <source>
        <dbReference type="EMBL" id="KAJ9089776.1"/>
    </source>
</evidence>
<sequence>MMAQMHRNTLSASQLLKICPISSVARPDLQMVLHNKKQGTYVCALTILKTKLNEILPTLEEEPKMTKEQEKMTPSQDEDALLQILNGLYKVLST</sequence>
<gene>
    <name evidence="1" type="ORF">DSO57_1009275</name>
</gene>
<reference evidence="1" key="1">
    <citation type="submission" date="2022-04" db="EMBL/GenBank/DDBJ databases">
        <title>Genome of the entomopathogenic fungus Entomophthora muscae.</title>
        <authorList>
            <person name="Elya C."/>
            <person name="Lovett B.R."/>
            <person name="Lee E."/>
            <person name="Macias A.M."/>
            <person name="Hajek A.E."/>
            <person name="De Bivort B.L."/>
            <person name="Kasson M.T."/>
            <person name="De Fine Licht H.H."/>
            <person name="Stajich J.E."/>
        </authorList>
    </citation>
    <scope>NUCLEOTIDE SEQUENCE</scope>
    <source>
        <strain evidence="1">Berkeley</strain>
    </source>
</reference>
<organism evidence="1 2">
    <name type="scientific">Entomophthora muscae</name>
    <dbReference type="NCBI Taxonomy" id="34485"/>
    <lineage>
        <taxon>Eukaryota</taxon>
        <taxon>Fungi</taxon>
        <taxon>Fungi incertae sedis</taxon>
        <taxon>Zoopagomycota</taxon>
        <taxon>Entomophthoromycotina</taxon>
        <taxon>Entomophthoromycetes</taxon>
        <taxon>Entomophthorales</taxon>
        <taxon>Entomophthoraceae</taxon>
        <taxon>Entomophthora</taxon>
    </lineage>
</organism>
<proteinExistence type="predicted"/>
<comment type="caution">
    <text evidence="1">The sequence shown here is derived from an EMBL/GenBank/DDBJ whole genome shotgun (WGS) entry which is preliminary data.</text>
</comment>
<accession>A0ACC2UT47</accession>
<name>A0ACC2UT47_9FUNG</name>